<dbReference type="RefSeq" id="WP_187076488.1">
    <property type="nucleotide sequence ID" value="NZ_JACORT010000004.1"/>
</dbReference>
<proteinExistence type="inferred from homology"/>
<dbReference type="InterPro" id="IPR017871">
    <property type="entry name" value="ABC_transporter-like_CS"/>
</dbReference>
<keyword evidence="3" id="KW-1003">Cell membrane</keyword>
<dbReference type="GO" id="GO:0015807">
    <property type="term" value="P:L-amino acid transport"/>
    <property type="evidence" value="ECO:0007669"/>
    <property type="project" value="TreeGrafter"/>
</dbReference>
<protein>
    <submittedName>
        <fullName evidence="8">ABC transporter ATP-binding protein</fullName>
    </submittedName>
</protein>
<evidence type="ECO:0000256" key="4">
    <source>
        <dbReference type="ARBA" id="ARBA00022741"/>
    </source>
</evidence>
<dbReference type="PROSITE" id="PS00211">
    <property type="entry name" value="ABC_TRANSPORTER_1"/>
    <property type="match status" value="1"/>
</dbReference>
<gene>
    <name evidence="8" type="ORF">H8N03_12415</name>
</gene>
<keyword evidence="6" id="KW-0029">Amino-acid transport</keyword>
<dbReference type="Pfam" id="PF00005">
    <property type="entry name" value="ABC_tran"/>
    <property type="match status" value="1"/>
</dbReference>
<dbReference type="InterPro" id="IPR003439">
    <property type="entry name" value="ABC_transporter-like_ATP-bd"/>
</dbReference>
<name>A0A923MRU4_9BURK</name>
<dbReference type="InterPro" id="IPR027417">
    <property type="entry name" value="P-loop_NTPase"/>
</dbReference>
<dbReference type="SMART" id="SM00382">
    <property type="entry name" value="AAA"/>
    <property type="match status" value="1"/>
</dbReference>
<dbReference type="Proteomes" id="UP000608513">
    <property type="component" value="Unassembled WGS sequence"/>
</dbReference>
<dbReference type="PANTHER" id="PTHR43820">
    <property type="entry name" value="HIGH-AFFINITY BRANCHED-CHAIN AMINO ACID TRANSPORT ATP-BINDING PROTEIN LIVF"/>
    <property type="match status" value="1"/>
</dbReference>
<evidence type="ECO:0000256" key="2">
    <source>
        <dbReference type="ARBA" id="ARBA00022448"/>
    </source>
</evidence>
<comment type="caution">
    <text evidence="8">The sequence shown here is derived from an EMBL/GenBank/DDBJ whole genome shotgun (WGS) entry which is preliminary data.</text>
</comment>
<feature type="domain" description="ABC transporter" evidence="7">
    <location>
        <begin position="5"/>
        <end position="237"/>
    </location>
</feature>
<keyword evidence="2" id="KW-0813">Transport</keyword>
<evidence type="ECO:0000256" key="1">
    <source>
        <dbReference type="ARBA" id="ARBA00005417"/>
    </source>
</evidence>
<keyword evidence="3" id="KW-0472">Membrane</keyword>
<sequence>MTAMLEVEDLHVSYGQVDAVRGVTLTLEPGQIVSVIGPNGAGKTTLLAAAMGLLPSKGKLRFEGEDLHGLDVEARVERGLCLVPEKRELFGELTVLDNLMLGAFPRKLRGAALKKQIDFVCERFPRLGERRAQRADTLSGGERQMLALGRALMSSPRLLMLDEPSLGLAPLIVQEILGFVRGLRSEGVSILLVEQNARAALDSSDQGYVLETGEIALSGPSENLAVDPRVQATYLGGATDED</sequence>
<organism evidence="8 9">
    <name type="scientific">Ramlibacter cellulosilyticus</name>
    <dbReference type="NCBI Taxonomy" id="2764187"/>
    <lineage>
        <taxon>Bacteria</taxon>
        <taxon>Pseudomonadati</taxon>
        <taxon>Pseudomonadota</taxon>
        <taxon>Betaproteobacteria</taxon>
        <taxon>Burkholderiales</taxon>
        <taxon>Comamonadaceae</taxon>
        <taxon>Ramlibacter</taxon>
    </lineage>
</organism>
<evidence type="ECO:0000256" key="5">
    <source>
        <dbReference type="ARBA" id="ARBA00022840"/>
    </source>
</evidence>
<evidence type="ECO:0000256" key="6">
    <source>
        <dbReference type="ARBA" id="ARBA00022970"/>
    </source>
</evidence>
<dbReference type="InterPro" id="IPR003593">
    <property type="entry name" value="AAA+_ATPase"/>
</dbReference>
<keyword evidence="9" id="KW-1185">Reference proteome</keyword>
<dbReference type="AlphaFoldDB" id="A0A923MRU4"/>
<comment type="similarity">
    <text evidence="1">Belongs to the ABC transporter superfamily.</text>
</comment>
<keyword evidence="5 8" id="KW-0067">ATP-binding</keyword>
<evidence type="ECO:0000313" key="8">
    <source>
        <dbReference type="EMBL" id="MBC5783751.1"/>
    </source>
</evidence>
<dbReference type="GO" id="GO:0005524">
    <property type="term" value="F:ATP binding"/>
    <property type="evidence" value="ECO:0007669"/>
    <property type="project" value="UniProtKB-KW"/>
</dbReference>
<dbReference type="GO" id="GO:0016887">
    <property type="term" value="F:ATP hydrolysis activity"/>
    <property type="evidence" value="ECO:0007669"/>
    <property type="project" value="InterPro"/>
</dbReference>
<dbReference type="GO" id="GO:0015658">
    <property type="term" value="F:branched-chain amino acid transmembrane transporter activity"/>
    <property type="evidence" value="ECO:0007669"/>
    <property type="project" value="TreeGrafter"/>
</dbReference>
<evidence type="ECO:0000259" key="7">
    <source>
        <dbReference type="PROSITE" id="PS50893"/>
    </source>
</evidence>
<reference evidence="8" key="1">
    <citation type="submission" date="2020-08" db="EMBL/GenBank/DDBJ databases">
        <title>Ramlibacter sp. USB13 16S ribosomal RNA gene genome sequencing and assembly.</title>
        <authorList>
            <person name="Kang M."/>
        </authorList>
    </citation>
    <scope>NUCLEOTIDE SEQUENCE</scope>
    <source>
        <strain evidence="8">USB13</strain>
    </source>
</reference>
<dbReference type="CDD" id="cd03224">
    <property type="entry name" value="ABC_TM1139_LivF_branched"/>
    <property type="match status" value="1"/>
</dbReference>
<dbReference type="Gene3D" id="3.40.50.300">
    <property type="entry name" value="P-loop containing nucleotide triphosphate hydrolases"/>
    <property type="match status" value="1"/>
</dbReference>
<evidence type="ECO:0000256" key="3">
    <source>
        <dbReference type="ARBA" id="ARBA00022475"/>
    </source>
</evidence>
<accession>A0A923MRU4</accession>
<dbReference type="SUPFAM" id="SSF52540">
    <property type="entry name" value="P-loop containing nucleoside triphosphate hydrolases"/>
    <property type="match status" value="1"/>
</dbReference>
<evidence type="ECO:0000313" key="9">
    <source>
        <dbReference type="Proteomes" id="UP000608513"/>
    </source>
</evidence>
<dbReference type="PANTHER" id="PTHR43820:SF6">
    <property type="entry name" value="ABC TRANSPORTER ATP-BINDING PROTEIN"/>
    <property type="match status" value="1"/>
</dbReference>
<keyword evidence="4" id="KW-0547">Nucleotide-binding</keyword>
<dbReference type="InterPro" id="IPR052156">
    <property type="entry name" value="BCAA_Transport_ATP-bd_LivF"/>
</dbReference>
<dbReference type="EMBL" id="JACORT010000004">
    <property type="protein sequence ID" value="MBC5783751.1"/>
    <property type="molecule type" value="Genomic_DNA"/>
</dbReference>
<dbReference type="PROSITE" id="PS50893">
    <property type="entry name" value="ABC_TRANSPORTER_2"/>
    <property type="match status" value="1"/>
</dbReference>